<name>A0A7T8KFT4_CALRO</name>
<dbReference type="EMBL" id="CP045894">
    <property type="protein sequence ID" value="QQP55111.1"/>
    <property type="molecule type" value="Genomic_DNA"/>
</dbReference>
<evidence type="ECO:0000313" key="2">
    <source>
        <dbReference type="EMBL" id="QQP55111.1"/>
    </source>
</evidence>
<dbReference type="GO" id="GO:0042302">
    <property type="term" value="F:structural constituent of cuticle"/>
    <property type="evidence" value="ECO:0007669"/>
    <property type="project" value="UniProtKB-UniRule"/>
</dbReference>
<sequence>MVVHTFYSSGWHICVYKTLSRFGETITYSTSPKEEVSHEEGLSCKDYYLLNYSFLPICYFLLFLLNPDHLLAAPVLNAPVAILDSHFSAPGTLDGNGIKTEAVGSMKRVGEEDVVTMKGSYEFVGDDGEIYVVTWYADETGFHPSAPHIPNIL</sequence>
<organism evidence="2 3">
    <name type="scientific">Caligus rogercresseyi</name>
    <name type="common">Sea louse</name>
    <dbReference type="NCBI Taxonomy" id="217165"/>
    <lineage>
        <taxon>Eukaryota</taxon>
        <taxon>Metazoa</taxon>
        <taxon>Ecdysozoa</taxon>
        <taxon>Arthropoda</taxon>
        <taxon>Crustacea</taxon>
        <taxon>Multicrustacea</taxon>
        <taxon>Hexanauplia</taxon>
        <taxon>Copepoda</taxon>
        <taxon>Siphonostomatoida</taxon>
        <taxon>Caligidae</taxon>
        <taxon>Caligus</taxon>
    </lineage>
</organism>
<proteinExistence type="predicted"/>
<keyword evidence="3" id="KW-1185">Reference proteome</keyword>
<gene>
    <name evidence="2" type="ORF">FKW44_008187</name>
</gene>
<reference evidence="3" key="1">
    <citation type="submission" date="2021-01" db="EMBL/GenBank/DDBJ databases">
        <title>Caligus Genome Assembly.</title>
        <authorList>
            <person name="Gallardo-Escarate C."/>
        </authorList>
    </citation>
    <scope>NUCLEOTIDE SEQUENCE [LARGE SCALE GENOMIC DNA]</scope>
</reference>
<keyword evidence="1" id="KW-0193">Cuticle</keyword>
<evidence type="ECO:0000256" key="1">
    <source>
        <dbReference type="PROSITE-ProRule" id="PRU00497"/>
    </source>
</evidence>
<evidence type="ECO:0000313" key="3">
    <source>
        <dbReference type="Proteomes" id="UP000595437"/>
    </source>
</evidence>
<protein>
    <submittedName>
        <fullName evidence="2">Uncharacterized protein</fullName>
    </submittedName>
</protein>
<accession>A0A7T8KFT4</accession>
<dbReference type="AlphaFoldDB" id="A0A7T8KFT4"/>
<dbReference type="Proteomes" id="UP000595437">
    <property type="component" value="Chromosome 5"/>
</dbReference>
<dbReference type="Pfam" id="PF00379">
    <property type="entry name" value="Chitin_bind_4"/>
    <property type="match status" value="1"/>
</dbReference>
<dbReference type="OrthoDB" id="6355682at2759"/>
<dbReference type="InterPro" id="IPR000618">
    <property type="entry name" value="Insect_cuticle"/>
</dbReference>
<dbReference type="PROSITE" id="PS51155">
    <property type="entry name" value="CHIT_BIND_RR_2"/>
    <property type="match status" value="1"/>
</dbReference>